<dbReference type="PROSITE" id="PS50995">
    <property type="entry name" value="HTH_MARR_2"/>
    <property type="match status" value="1"/>
</dbReference>
<dbReference type="Gene3D" id="1.10.10.10">
    <property type="entry name" value="Winged helix-like DNA-binding domain superfamily/Winged helix DNA-binding domain"/>
    <property type="match status" value="1"/>
</dbReference>
<dbReference type="Proteomes" id="UP000886886">
    <property type="component" value="Unassembled WGS sequence"/>
</dbReference>
<evidence type="ECO:0000313" key="5">
    <source>
        <dbReference type="EMBL" id="HIQ95331.1"/>
    </source>
</evidence>
<organism evidence="5 6">
    <name type="scientific">Candidatus Limivivens merdigallinarum</name>
    <dbReference type="NCBI Taxonomy" id="2840859"/>
    <lineage>
        <taxon>Bacteria</taxon>
        <taxon>Bacillati</taxon>
        <taxon>Bacillota</taxon>
        <taxon>Clostridia</taxon>
        <taxon>Lachnospirales</taxon>
        <taxon>Lachnospiraceae</taxon>
        <taxon>Lachnospiraceae incertae sedis</taxon>
        <taxon>Candidatus Limivivens</taxon>
    </lineage>
</organism>
<sequence>MKEISEYIAAGELFFRIHEKLMTKIAQEYDLNRTEVKTLIFLHLHPAQNTAKQIVEHWQIPKSCVSKAIDTLTRKGYVVVREDAEDRRVLHLFLQEKAEPLLRRVEKEQEEMVEALASGMTDTEKERMRELGEKMSACIHEMAGSGI</sequence>
<protein>
    <submittedName>
        <fullName evidence="5">MarR family transcriptional regulator</fullName>
    </submittedName>
</protein>
<dbReference type="GO" id="GO:0003700">
    <property type="term" value="F:DNA-binding transcription factor activity"/>
    <property type="evidence" value="ECO:0007669"/>
    <property type="project" value="InterPro"/>
</dbReference>
<keyword evidence="2" id="KW-0238">DNA-binding</keyword>
<name>A0A9D1CZE1_9FIRM</name>
<dbReference type="PANTHER" id="PTHR42756">
    <property type="entry name" value="TRANSCRIPTIONAL REGULATOR, MARR"/>
    <property type="match status" value="1"/>
</dbReference>
<gene>
    <name evidence="5" type="ORF">IAB26_02100</name>
</gene>
<dbReference type="EMBL" id="DVFT01000028">
    <property type="protein sequence ID" value="HIQ95331.1"/>
    <property type="molecule type" value="Genomic_DNA"/>
</dbReference>
<dbReference type="GO" id="GO:0003677">
    <property type="term" value="F:DNA binding"/>
    <property type="evidence" value="ECO:0007669"/>
    <property type="project" value="UniProtKB-KW"/>
</dbReference>
<evidence type="ECO:0000256" key="2">
    <source>
        <dbReference type="ARBA" id="ARBA00023125"/>
    </source>
</evidence>
<dbReference type="SUPFAM" id="SSF46785">
    <property type="entry name" value="Winged helix' DNA-binding domain"/>
    <property type="match status" value="1"/>
</dbReference>
<comment type="caution">
    <text evidence="5">The sequence shown here is derived from an EMBL/GenBank/DDBJ whole genome shotgun (WGS) entry which is preliminary data.</text>
</comment>
<dbReference type="InterPro" id="IPR036388">
    <property type="entry name" value="WH-like_DNA-bd_sf"/>
</dbReference>
<dbReference type="Pfam" id="PF12802">
    <property type="entry name" value="MarR_2"/>
    <property type="match status" value="1"/>
</dbReference>
<evidence type="ECO:0000313" key="6">
    <source>
        <dbReference type="Proteomes" id="UP000886886"/>
    </source>
</evidence>
<accession>A0A9D1CZE1</accession>
<dbReference type="AlphaFoldDB" id="A0A9D1CZE1"/>
<dbReference type="PANTHER" id="PTHR42756:SF1">
    <property type="entry name" value="TRANSCRIPTIONAL REPRESSOR OF EMRAB OPERON"/>
    <property type="match status" value="1"/>
</dbReference>
<keyword evidence="3" id="KW-0804">Transcription</keyword>
<evidence type="ECO:0000256" key="1">
    <source>
        <dbReference type="ARBA" id="ARBA00023015"/>
    </source>
</evidence>
<dbReference type="InterPro" id="IPR036390">
    <property type="entry name" value="WH_DNA-bd_sf"/>
</dbReference>
<reference evidence="5" key="2">
    <citation type="journal article" date="2021" name="PeerJ">
        <title>Extensive microbial diversity within the chicken gut microbiome revealed by metagenomics and culture.</title>
        <authorList>
            <person name="Gilroy R."/>
            <person name="Ravi A."/>
            <person name="Getino M."/>
            <person name="Pursley I."/>
            <person name="Horton D.L."/>
            <person name="Alikhan N.F."/>
            <person name="Baker D."/>
            <person name="Gharbi K."/>
            <person name="Hall N."/>
            <person name="Watson M."/>
            <person name="Adriaenssens E.M."/>
            <person name="Foster-Nyarko E."/>
            <person name="Jarju S."/>
            <person name="Secka A."/>
            <person name="Antonio M."/>
            <person name="Oren A."/>
            <person name="Chaudhuri R.R."/>
            <person name="La Ragione R."/>
            <person name="Hildebrand F."/>
            <person name="Pallen M.J."/>
        </authorList>
    </citation>
    <scope>NUCLEOTIDE SEQUENCE</scope>
    <source>
        <strain evidence="5">ChiSjej3B21-11622</strain>
    </source>
</reference>
<dbReference type="SMART" id="SM00347">
    <property type="entry name" value="HTH_MARR"/>
    <property type="match status" value="1"/>
</dbReference>
<evidence type="ECO:0000256" key="3">
    <source>
        <dbReference type="ARBA" id="ARBA00023163"/>
    </source>
</evidence>
<keyword evidence="1" id="KW-0805">Transcription regulation</keyword>
<evidence type="ECO:0000259" key="4">
    <source>
        <dbReference type="PROSITE" id="PS50995"/>
    </source>
</evidence>
<proteinExistence type="predicted"/>
<feature type="domain" description="HTH marR-type" evidence="4">
    <location>
        <begin position="1"/>
        <end position="137"/>
    </location>
</feature>
<dbReference type="InterPro" id="IPR000835">
    <property type="entry name" value="HTH_MarR-typ"/>
</dbReference>
<reference evidence="5" key="1">
    <citation type="submission" date="2020-10" db="EMBL/GenBank/DDBJ databases">
        <authorList>
            <person name="Gilroy R."/>
        </authorList>
    </citation>
    <scope>NUCLEOTIDE SEQUENCE</scope>
    <source>
        <strain evidence="5">ChiSjej3B21-11622</strain>
    </source>
</reference>